<dbReference type="InterPro" id="IPR000169">
    <property type="entry name" value="Pept_cys_AS"/>
</dbReference>
<dbReference type="PANTHER" id="PTHR12411">
    <property type="entry name" value="CYSTEINE PROTEASE FAMILY C1-RELATED"/>
    <property type="match status" value="1"/>
</dbReference>
<evidence type="ECO:0000313" key="4">
    <source>
        <dbReference type="EMBL" id="TLD02461.1"/>
    </source>
</evidence>
<dbReference type="EMBL" id="QGQD01000014">
    <property type="protein sequence ID" value="TLD02461.1"/>
    <property type="molecule type" value="Genomic_DNA"/>
</dbReference>
<feature type="compositionally biased region" description="Basic and acidic residues" evidence="2">
    <location>
        <begin position="62"/>
        <end position="76"/>
    </location>
</feature>
<evidence type="ECO:0000256" key="1">
    <source>
        <dbReference type="ARBA" id="ARBA00008455"/>
    </source>
</evidence>
<gene>
    <name evidence="4" type="ORF">DSM106044_00591</name>
</gene>
<evidence type="ECO:0000313" key="5">
    <source>
        <dbReference type="Proteomes" id="UP000306509"/>
    </source>
</evidence>
<keyword evidence="4" id="KW-0378">Hydrolase</keyword>
<dbReference type="SUPFAM" id="SSF54001">
    <property type="entry name" value="Cysteine proteinases"/>
    <property type="match status" value="1"/>
</dbReference>
<proteinExistence type="inferred from homology"/>
<comment type="similarity">
    <text evidence="1">Belongs to the peptidase C1 family.</text>
</comment>
<feature type="region of interest" description="Disordered" evidence="2">
    <location>
        <begin position="35"/>
        <end position="76"/>
    </location>
</feature>
<evidence type="ECO:0000259" key="3">
    <source>
        <dbReference type="SMART" id="SM00645"/>
    </source>
</evidence>
<dbReference type="Pfam" id="PF00112">
    <property type="entry name" value="Peptidase_C1"/>
    <property type="match status" value="1"/>
</dbReference>
<protein>
    <submittedName>
        <fullName evidence="4">Papain family cysteine protease</fullName>
    </submittedName>
</protein>
<dbReference type="Pfam" id="PF18560">
    <property type="entry name" value="Lectin_like"/>
    <property type="match status" value="1"/>
</dbReference>
<dbReference type="InterPro" id="IPR013128">
    <property type="entry name" value="Peptidase_C1A"/>
</dbReference>
<dbReference type="InterPro" id="IPR040528">
    <property type="entry name" value="Lectin-like"/>
</dbReference>
<dbReference type="Gene3D" id="3.90.70.10">
    <property type="entry name" value="Cysteine proteinases"/>
    <property type="match status" value="1"/>
</dbReference>
<sequence length="460" mass="51311">MIKKIQTFIVILIVLLIGYGAFQYMEPEIRALLDGKKQQEHRQTESGSNTRDSSMEDNTEPAGKDENVRLPKSYDSRNEARAPVIKNQGELGTCWAVATSSALESSLLPREHLVFSADHISLRNHFAKNQNDGGDYTMAMAYLAGWQGPVLEQDDPYGDGVSPDGLTPVKHVQEIQMIKDKDYDAIKRAVYDHGAVQSSLYMDLQNTVSSSVFFNKINNTYCYVGNARSNHDILIIGWDDHYPADKFNADIKKDGAFICQNSWGADFGEDGIFYVSYEDANLGNNCVAYSRIENTGNYDHIYQTDLCGWVGQIGYGSDTCYFANVYEAKQDENLSAVGFYATGKDTEYDIHIIEEFDGPSSLISWSPAQSGKFGNGGYYTVDLEEPVKVAKGQRYAVMIKIKSPGLQYPVATEYQADEATKNVDIADGEGYISMSGYSWTRTETEHSCNVCLKVYTRDAQ</sequence>
<feature type="compositionally biased region" description="Basic and acidic residues" evidence="2">
    <location>
        <begin position="35"/>
        <end position="44"/>
    </location>
</feature>
<keyword evidence="4" id="KW-0645">Protease</keyword>
<reference evidence="4 5" key="1">
    <citation type="journal article" date="2019" name="Anaerobe">
        <title>Detection of Robinsoniella peoriensis in multiple bone samples of a trauma patient.</title>
        <authorList>
            <person name="Schrottner P."/>
            <person name="Hartwich K."/>
            <person name="Bunk B."/>
            <person name="Schober I."/>
            <person name="Helbig S."/>
            <person name="Rudolph W.W."/>
            <person name="Gunzer F."/>
        </authorList>
    </citation>
    <scope>NUCLEOTIDE SEQUENCE [LARGE SCALE GENOMIC DNA]</scope>
    <source>
        <strain evidence="4 5">DSM 106044</strain>
    </source>
</reference>
<evidence type="ECO:0000256" key="2">
    <source>
        <dbReference type="SAM" id="MobiDB-lite"/>
    </source>
</evidence>
<dbReference type="AlphaFoldDB" id="A0A4U8QBQ0"/>
<dbReference type="InterPro" id="IPR000668">
    <property type="entry name" value="Peptidase_C1A_C"/>
</dbReference>
<dbReference type="PROSITE" id="PS00139">
    <property type="entry name" value="THIOL_PROTEASE_CYS"/>
    <property type="match status" value="1"/>
</dbReference>
<dbReference type="SMART" id="SM00645">
    <property type="entry name" value="Pept_C1"/>
    <property type="match status" value="1"/>
</dbReference>
<dbReference type="Proteomes" id="UP000306509">
    <property type="component" value="Unassembled WGS sequence"/>
</dbReference>
<accession>A0A4U8QBQ0</accession>
<name>A0A4U8QBQ0_9FIRM</name>
<dbReference type="CDD" id="cd02619">
    <property type="entry name" value="Peptidase_C1"/>
    <property type="match status" value="1"/>
</dbReference>
<keyword evidence="5" id="KW-1185">Reference proteome</keyword>
<dbReference type="GO" id="GO:0006508">
    <property type="term" value="P:proteolysis"/>
    <property type="evidence" value="ECO:0007669"/>
    <property type="project" value="UniProtKB-KW"/>
</dbReference>
<organism evidence="4 5">
    <name type="scientific">Robinsoniella peoriensis</name>
    <dbReference type="NCBI Taxonomy" id="180332"/>
    <lineage>
        <taxon>Bacteria</taxon>
        <taxon>Bacillati</taxon>
        <taxon>Bacillota</taxon>
        <taxon>Clostridia</taxon>
        <taxon>Lachnospirales</taxon>
        <taxon>Lachnospiraceae</taxon>
        <taxon>Robinsoniella</taxon>
    </lineage>
</organism>
<dbReference type="STRING" id="180332.GCA_000797495_03186"/>
<dbReference type="GO" id="GO:0008234">
    <property type="term" value="F:cysteine-type peptidase activity"/>
    <property type="evidence" value="ECO:0007669"/>
    <property type="project" value="InterPro"/>
</dbReference>
<feature type="domain" description="Peptidase C1A papain C-terminal" evidence="3">
    <location>
        <begin position="70"/>
        <end position="291"/>
    </location>
</feature>
<dbReference type="InterPro" id="IPR038765">
    <property type="entry name" value="Papain-like_cys_pep_sf"/>
</dbReference>
<dbReference type="RefSeq" id="WP_138001750.1">
    <property type="nucleotide sequence ID" value="NZ_QGQD01000014.1"/>
</dbReference>
<comment type="caution">
    <text evidence="4">The sequence shown here is derived from an EMBL/GenBank/DDBJ whole genome shotgun (WGS) entry which is preliminary data.</text>
</comment>